<dbReference type="Proteomes" id="UP000094757">
    <property type="component" value="Chromosome"/>
</dbReference>
<feature type="chain" id="PRO_5039397786" evidence="2">
    <location>
        <begin position="24"/>
        <end position="257"/>
    </location>
</feature>
<dbReference type="PANTHER" id="PTHR35936:SF17">
    <property type="entry name" value="ARGININE-BINDING EXTRACELLULAR PROTEIN ARTP"/>
    <property type="match status" value="1"/>
</dbReference>
<reference evidence="6" key="1">
    <citation type="submission" date="2016-08" db="EMBL/GenBank/DDBJ databases">
        <authorList>
            <person name="Holder M.E."/>
            <person name="Ajami N.J."/>
            <person name="Petrosino J.F."/>
        </authorList>
    </citation>
    <scope>NUCLEOTIDE SEQUENCE [LARGE SCALE GENOMIC DNA]</scope>
    <source>
        <strain evidence="6">F0677</strain>
    </source>
</reference>
<dbReference type="STRING" id="39950.BCB69_04735"/>
<dbReference type="InterPro" id="IPR001320">
    <property type="entry name" value="Iontro_rcpt_C"/>
</dbReference>
<feature type="domain" description="Ionotropic glutamate receptor C-terminal" evidence="4">
    <location>
        <begin position="34"/>
        <end position="253"/>
    </location>
</feature>
<dbReference type="KEGG" id="dpn:BCB69_04735"/>
<dbReference type="SMART" id="SM00062">
    <property type="entry name" value="PBPb"/>
    <property type="match status" value="1"/>
</dbReference>
<evidence type="ECO:0000313" key="6">
    <source>
        <dbReference type="Proteomes" id="UP000094757"/>
    </source>
</evidence>
<name>A0A1B3WFB9_9FIRM</name>
<evidence type="ECO:0000259" key="4">
    <source>
        <dbReference type="SMART" id="SM00079"/>
    </source>
</evidence>
<dbReference type="Gene3D" id="3.40.190.10">
    <property type="entry name" value="Periplasmic binding protein-like II"/>
    <property type="match status" value="2"/>
</dbReference>
<dbReference type="InterPro" id="IPR001638">
    <property type="entry name" value="Solute-binding_3/MltF_N"/>
</dbReference>
<dbReference type="GO" id="GO:0016020">
    <property type="term" value="C:membrane"/>
    <property type="evidence" value="ECO:0007669"/>
    <property type="project" value="InterPro"/>
</dbReference>
<gene>
    <name evidence="5" type="ORF">BCB69_04735</name>
</gene>
<dbReference type="AlphaFoldDB" id="A0A1B3WFB9"/>
<evidence type="ECO:0000256" key="1">
    <source>
        <dbReference type="ARBA" id="ARBA00022729"/>
    </source>
</evidence>
<accession>A0A1B3WFB9</accession>
<dbReference type="PANTHER" id="PTHR35936">
    <property type="entry name" value="MEMBRANE-BOUND LYTIC MUREIN TRANSGLYCOSYLASE F"/>
    <property type="match status" value="1"/>
</dbReference>
<proteinExistence type="predicted"/>
<feature type="signal peptide" evidence="2">
    <location>
        <begin position="1"/>
        <end position="23"/>
    </location>
</feature>
<dbReference type="PROSITE" id="PS51257">
    <property type="entry name" value="PROKAR_LIPOPROTEIN"/>
    <property type="match status" value="1"/>
</dbReference>
<dbReference type="GO" id="GO:0015276">
    <property type="term" value="F:ligand-gated monoatomic ion channel activity"/>
    <property type="evidence" value="ECO:0007669"/>
    <property type="project" value="InterPro"/>
</dbReference>
<dbReference type="SMART" id="SM00079">
    <property type="entry name" value="PBPe"/>
    <property type="match status" value="1"/>
</dbReference>
<dbReference type="Pfam" id="PF00497">
    <property type="entry name" value="SBP_bac_3"/>
    <property type="match status" value="1"/>
</dbReference>
<evidence type="ECO:0000259" key="3">
    <source>
        <dbReference type="SMART" id="SM00062"/>
    </source>
</evidence>
<dbReference type="SUPFAM" id="SSF53850">
    <property type="entry name" value="Periplasmic binding protein-like II"/>
    <property type="match status" value="1"/>
</dbReference>
<dbReference type="CDD" id="cd13624">
    <property type="entry name" value="PBP2_Arg_Lys_His"/>
    <property type="match status" value="1"/>
</dbReference>
<protein>
    <submittedName>
        <fullName evidence="5">Amino acid ABC transporter substrate-binding protein</fullName>
    </submittedName>
</protein>
<evidence type="ECO:0000313" key="5">
    <source>
        <dbReference type="EMBL" id="AOH39657.1"/>
    </source>
</evidence>
<keyword evidence="1 2" id="KW-0732">Signal</keyword>
<sequence length="257" mass="27936">MGKKCKLALAVGMIAAVVTGVVGCGSSNSNNDKVIRVGAETTFPPFEFVENEKYVGFDLDLADAVIKQMGGKMEFKSMGFDALIPAIQSNQIDLIASGMDATPERAKKVLFSEPYFEQNGYVIVVKKDNDNIKNWTDLSGKVVGAQVGTEQVGLAKEQGASDVKQLDSISQAFMELKAGTVDAVVLDHPVSMYYLKQGADQDAKIVGEAKQGAPLVFAMNKNNEQLQQDVNKAMKELKENGTYDKIYQKWFGSSEVK</sequence>
<dbReference type="EMBL" id="CP017037">
    <property type="protein sequence ID" value="AOH39657.1"/>
    <property type="molecule type" value="Genomic_DNA"/>
</dbReference>
<evidence type="ECO:0000256" key="2">
    <source>
        <dbReference type="SAM" id="SignalP"/>
    </source>
</evidence>
<feature type="domain" description="Solute-binding protein family 3/N-terminal" evidence="3">
    <location>
        <begin position="34"/>
        <end position="254"/>
    </location>
</feature>
<organism evidence="5 6">
    <name type="scientific">Dialister pneumosintes</name>
    <dbReference type="NCBI Taxonomy" id="39950"/>
    <lineage>
        <taxon>Bacteria</taxon>
        <taxon>Bacillati</taxon>
        <taxon>Bacillota</taxon>
        <taxon>Negativicutes</taxon>
        <taxon>Veillonellales</taxon>
        <taxon>Veillonellaceae</taxon>
        <taxon>Dialister</taxon>
    </lineage>
</organism>